<organism evidence="1 2">
    <name type="scientific">Acetobacter tropicalis NBRC 101654</name>
    <dbReference type="NCBI Taxonomy" id="749388"/>
    <lineage>
        <taxon>Bacteria</taxon>
        <taxon>Pseudomonadati</taxon>
        <taxon>Pseudomonadota</taxon>
        <taxon>Alphaproteobacteria</taxon>
        <taxon>Acetobacterales</taxon>
        <taxon>Acetobacteraceae</taxon>
        <taxon>Acetobacter</taxon>
    </lineage>
</organism>
<evidence type="ECO:0000313" key="2">
    <source>
        <dbReference type="Proteomes" id="UP000004319"/>
    </source>
</evidence>
<name>F7VEN4_9PROT</name>
<reference evidence="1 2" key="1">
    <citation type="journal article" date="2011" name="Biochem. Biophys. Res. Commun.">
        <title>Increased number of Arginine-based salt bridges contributes to the thermotolerance of thermotolerant acetic acid bacteria, Acetobacter tropicalis SKU1100.</title>
        <authorList>
            <person name="Matsutani M."/>
            <person name="Hirakawa H."/>
            <person name="Nishikura M."/>
            <person name="Soemphol W."/>
            <person name="Ali I.A.I."/>
            <person name="Yakushi T."/>
            <person name="Matsushita K."/>
        </authorList>
    </citation>
    <scope>NUCLEOTIDE SEQUENCE [LARGE SCALE GENOMIC DNA]</scope>
    <source>
        <strain evidence="1 2">NBRC 101654</strain>
    </source>
</reference>
<dbReference type="Proteomes" id="UP000004319">
    <property type="component" value="Unassembled WGS sequence"/>
</dbReference>
<proteinExistence type="predicted"/>
<dbReference type="AlphaFoldDB" id="F7VEN4"/>
<gene>
    <name evidence="1" type="ORF">ATPR_1833</name>
</gene>
<comment type="caution">
    <text evidence="1">The sequence shown here is derived from an EMBL/GenBank/DDBJ whole genome shotgun (WGS) entry which is preliminary data.</text>
</comment>
<dbReference type="EMBL" id="BABS01000052">
    <property type="protein sequence ID" value="GAA08829.1"/>
    <property type="molecule type" value="Genomic_DNA"/>
</dbReference>
<evidence type="ECO:0000313" key="1">
    <source>
        <dbReference type="EMBL" id="GAA08829.1"/>
    </source>
</evidence>
<sequence>MFFEGTVRLRLTGLMRIGAGFHTLRRYMPFLMLRPQSPVPFDLPLDSRQAQLSAVPDVRL</sequence>
<protein>
    <submittedName>
        <fullName evidence="1">Uncharacterized protein</fullName>
    </submittedName>
</protein>
<accession>F7VEN4</accession>